<dbReference type="PROSITE" id="PS50088">
    <property type="entry name" value="ANK_REPEAT"/>
    <property type="match status" value="5"/>
</dbReference>
<feature type="compositionally biased region" description="Basic and acidic residues" evidence="4">
    <location>
        <begin position="523"/>
        <end position="535"/>
    </location>
</feature>
<feature type="repeat" description="ANK" evidence="3">
    <location>
        <begin position="356"/>
        <end position="388"/>
    </location>
</feature>
<dbReference type="PRINTS" id="PR01415">
    <property type="entry name" value="ANKYRIN"/>
</dbReference>
<evidence type="ECO:0000256" key="2">
    <source>
        <dbReference type="ARBA" id="ARBA00023043"/>
    </source>
</evidence>
<reference evidence="5" key="2">
    <citation type="submission" date="2020-10" db="EMBL/GenBank/DDBJ databases">
        <authorList>
            <person name="Peck L.D."/>
            <person name="Nowell R.W."/>
            <person name="Flood J."/>
            <person name="Ryan M.J."/>
            <person name="Barraclough T.G."/>
        </authorList>
    </citation>
    <scope>NUCLEOTIDE SEQUENCE</scope>
    <source>
        <strain evidence="5">IMI 127659i</strain>
    </source>
</reference>
<dbReference type="Pfam" id="PF12796">
    <property type="entry name" value="Ank_2"/>
    <property type="match status" value="3"/>
</dbReference>
<evidence type="ECO:0000313" key="5">
    <source>
        <dbReference type="EMBL" id="KAG5761756.1"/>
    </source>
</evidence>
<sequence length="1234" mass="137290">MMASKVAPTQNTEPLPEISSSAVANVHDTPDDASVALSHLLLEMEEDPSDASKIDEFSELLKGTTDDDEINYADGNGQTPLHIAARCGFITPVAELLERNIACSIRRKDNEQREPIHDACLNGNPDIVKMLLNSGADIEAPVNCNGSRPLHEACWSGVHEVVDLLLTWEKPADPGAIVSTGWTPLYVAVHDGHEEIVKRLLRLPDQSLNINTIEKDSGFTTLNLAIVRGNQTIVSDLLGRADIEFLQDMEMWTPLYTATEQQEPEIMEMLLNHKSGNKRYMLEIPESRGFTPLLSACAQGYTKGVQLLLSAEADCNALSDSKSTPLIEASRGNHIEIIEALLATKKPAKIDHPDAEGRTALHVATYSGNYKAAMLLIKEGAKMDSQDDFCRTLLSYVFMGHGMNPETTFVVDHIVKSGSGEQKDKALMWAAGKHARHEVAKLLLSGIPGLPEENKRPYSKDWDSIEWAAYRSLPHILLLLIASSPPNTISKSSVDSALRLAQEEQSGDPKVKSTGGGVLRNSRRTDEDKEKKDKTNVTPPAPRGQQTSRQANIGLVKDILQDPAIFQMQIHNDSGEIERPVASKDGLAVMKDWKATIVQLYKEDGRSAAIPRVLEIKDVIYDKGPTALVTEANLRLKRIINKTLKNKDSEVAEAIKRTAYINSESRLGWIHLPATNDLVTTIMRENPKPDSAGYNKVRAFLQDSWVEIPDSASSSRTMRPRFVKWPQAANTEDVPETRTMERPRKELLEDKHETGEDEMHSEKRREEEEKGNSFVATSATYMPYLSLSSQCRKEYPDQDTKDHPAEHGIIQHPNAGKTMCKIREAQQKHAKLVGAYPKMAVHYSPTLDEWYYHFATDEASEDRKYRNENQVVTKSLKSERSGSETEHWRLIRINQLWMWTIGDGWIITAANDPIDGSHDTLLNGILGHLKKLIEAGGSELQPDSVDEMGRLIVDYCIGLYEMNPKEPKDLDDSCKMESVSIRQMFSNSINIEGRKQARLIKQFTSQPDSPDCGDKSHALTGTAMREASRNAENLSYAIKDIRDELNILKSVVNYQKVIQQGLERSISKDKSTTEDNLTAAYILSDIEEMDDVAKRIESAVDTARSLQQGQESMPLSFLTSLFALDVASFQKAPAWALVVIFSVSLTFFVPLASYANYLEEIPEWTLSFWTRIKNVGRGRPKINNSIIAQVSTSTATVAKEVPAPSTTDGRMKDAQVNVGEDLDGGILKARAHKD</sequence>
<dbReference type="InterPro" id="IPR036770">
    <property type="entry name" value="Ankyrin_rpt-contain_sf"/>
</dbReference>
<feature type="compositionally biased region" description="Basic and acidic residues" evidence="4">
    <location>
        <begin position="735"/>
        <end position="771"/>
    </location>
</feature>
<dbReference type="Gene3D" id="1.25.40.20">
    <property type="entry name" value="Ankyrin repeat-containing domain"/>
    <property type="match status" value="3"/>
</dbReference>
<dbReference type="OrthoDB" id="341259at2759"/>
<reference evidence="5" key="1">
    <citation type="journal article" date="2020" name="bioRxiv">
        <title>Historical genomics reveals the evolutionary mechanisms behind multiple outbreaks of the host-specific coffee wilt pathogen Fusarium xylarioides.</title>
        <authorList>
            <person name="Peck D."/>
            <person name="Nowell R.W."/>
            <person name="Flood J."/>
            <person name="Ryan M.J."/>
            <person name="Barraclough T.G."/>
        </authorList>
    </citation>
    <scope>NUCLEOTIDE SEQUENCE</scope>
    <source>
        <strain evidence="5">IMI 127659i</strain>
    </source>
</reference>
<name>A0A9P7HJD6_9HYPO</name>
<feature type="repeat" description="ANK" evidence="3">
    <location>
        <begin position="111"/>
        <end position="143"/>
    </location>
</feature>
<dbReference type="PANTHER" id="PTHR24198:SF165">
    <property type="entry name" value="ANKYRIN REPEAT-CONTAINING PROTEIN-RELATED"/>
    <property type="match status" value="1"/>
</dbReference>
<proteinExistence type="predicted"/>
<dbReference type="PROSITE" id="PS50297">
    <property type="entry name" value="ANK_REP_REGION"/>
    <property type="match status" value="4"/>
</dbReference>
<accession>A0A9P7HJD6</accession>
<evidence type="ECO:0000313" key="6">
    <source>
        <dbReference type="Proteomes" id="UP000750502"/>
    </source>
</evidence>
<evidence type="ECO:0000256" key="1">
    <source>
        <dbReference type="ARBA" id="ARBA00022737"/>
    </source>
</evidence>
<dbReference type="EMBL" id="JADFTT010000425">
    <property type="protein sequence ID" value="KAG5761756.1"/>
    <property type="molecule type" value="Genomic_DNA"/>
</dbReference>
<feature type="region of interest" description="Disordered" evidence="4">
    <location>
        <begin position="500"/>
        <end position="551"/>
    </location>
</feature>
<comment type="caution">
    <text evidence="5">The sequence shown here is derived from an EMBL/GenBank/DDBJ whole genome shotgun (WGS) entry which is preliminary data.</text>
</comment>
<gene>
    <name evidence="5" type="ORF">H9Q72_010125</name>
</gene>
<organism evidence="5 6">
    <name type="scientific">Fusarium xylarioides</name>
    <dbReference type="NCBI Taxonomy" id="221167"/>
    <lineage>
        <taxon>Eukaryota</taxon>
        <taxon>Fungi</taxon>
        <taxon>Dikarya</taxon>
        <taxon>Ascomycota</taxon>
        <taxon>Pezizomycotina</taxon>
        <taxon>Sordariomycetes</taxon>
        <taxon>Hypocreomycetidae</taxon>
        <taxon>Hypocreales</taxon>
        <taxon>Nectriaceae</taxon>
        <taxon>Fusarium</taxon>
        <taxon>Fusarium fujikuroi species complex</taxon>
    </lineage>
</organism>
<evidence type="ECO:0000256" key="3">
    <source>
        <dbReference type="PROSITE-ProRule" id="PRU00023"/>
    </source>
</evidence>
<dbReference type="AlphaFoldDB" id="A0A9P7HJD6"/>
<protein>
    <recommendedName>
        <fullName evidence="7">Ankyrin repeat protein</fullName>
    </recommendedName>
</protein>
<keyword evidence="1" id="KW-0677">Repeat</keyword>
<keyword evidence="2 3" id="KW-0040">ANK repeat</keyword>
<dbReference type="SUPFAM" id="SSF48403">
    <property type="entry name" value="Ankyrin repeat"/>
    <property type="match status" value="2"/>
</dbReference>
<feature type="region of interest" description="Disordered" evidence="4">
    <location>
        <begin position="729"/>
        <end position="772"/>
    </location>
</feature>
<dbReference type="InterPro" id="IPR002110">
    <property type="entry name" value="Ankyrin_rpt"/>
</dbReference>
<evidence type="ECO:0008006" key="7">
    <source>
        <dbReference type="Google" id="ProtNLM"/>
    </source>
</evidence>
<keyword evidence="6" id="KW-1185">Reference proteome</keyword>
<feature type="repeat" description="ANK" evidence="3">
    <location>
        <begin position="180"/>
        <end position="202"/>
    </location>
</feature>
<dbReference type="Proteomes" id="UP000750502">
    <property type="component" value="Unassembled WGS sequence"/>
</dbReference>
<dbReference type="SMART" id="SM00248">
    <property type="entry name" value="ANK"/>
    <property type="match status" value="10"/>
</dbReference>
<feature type="repeat" description="ANK" evidence="3">
    <location>
        <begin position="76"/>
        <end position="108"/>
    </location>
</feature>
<dbReference type="PANTHER" id="PTHR24198">
    <property type="entry name" value="ANKYRIN REPEAT AND PROTEIN KINASE DOMAIN-CONTAINING PROTEIN"/>
    <property type="match status" value="1"/>
</dbReference>
<evidence type="ECO:0000256" key="4">
    <source>
        <dbReference type="SAM" id="MobiDB-lite"/>
    </source>
</evidence>
<feature type="repeat" description="ANK" evidence="3">
    <location>
        <begin position="288"/>
        <end position="320"/>
    </location>
</feature>